<dbReference type="Gene3D" id="3.40.1190.10">
    <property type="entry name" value="Mur-like, catalytic domain"/>
    <property type="match status" value="1"/>
</dbReference>
<organism evidence="15 16">
    <name type="scientific">Clonorchis sinensis</name>
    <name type="common">Chinese liver fluke</name>
    <dbReference type="NCBI Taxonomy" id="79923"/>
    <lineage>
        <taxon>Eukaryota</taxon>
        <taxon>Metazoa</taxon>
        <taxon>Spiralia</taxon>
        <taxon>Lophotrochozoa</taxon>
        <taxon>Platyhelminthes</taxon>
        <taxon>Trematoda</taxon>
        <taxon>Digenea</taxon>
        <taxon>Opisthorchiida</taxon>
        <taxon>Opisthorchiata</taxon>
        <taxon>Opisthorchiidae</taxon>
        <taxon>Clonorchis</taxon>
    </lineage>
</organism>
<evidence type="ECO:0000256" key="10">
    <source>
        <dbReference type="ARBA" id="ARBA00030592"/>
    </source>
</evidence>
<name>G7YJX8_CLOSI</name>
<keyword evidence="5" id="KW-0436">Ligase</keyword>
<keyword evidence="6" id="KW-0479">Metal-binding</keyword>
<dbReference type="NCBIfam" id="TIGR01499">
    <property type="entry name" value="folC"/>
    <property type="match status" value="1"/>
</dbReference>
<keyword evidence="9" id="KW-0460">Magnesium</keyword>
<evidence type="ECO:0000259" key="14">
    <source>
        <dbReference type="Pfam" id="PF08245"/>
    </source>
</evidence>
<dbReference type="SUPFAM" id="SSF53623">
    <property type="entry name" value="MurD-like peptide ligases, catalytic domain"/>
    <property type="match status" value="1"/>
</dbReference>
<keyword evidence="8" id="KW-0067">ATP-binding</keyword>
<feature type="non-terminal residue" evidence="15">
    <location>
        <position position="1"/>
    </location>
</feature>
<keyword evidence="7" id="KW-0547">Nucleotide-binding</keyword>
<dbReference type="GO" id="GO:0005829">
    <property type="term" value="C:cytosol"/>
    <property type="evidence" value="ECO:0007669"/>
    <property type="project" value="TreeGrafter"/>
</dbReference>
<evidence type="ECO:0000256" key="2">
    <source>
        <dbReference type="ARBA" id="ARBA00008276"/>
    </source>
</evidence>
<comment type="similarity">
    <text evidence="2">Belongs to the folylpolyglutamate synthase family.</text>
</comment>
<sequence length="941" mass="104480">DAIHELNSAINRVIIDTTSSPKVLYEERCQHLWPFLTAIGVTNEHLKHFHIIHVAGSKGKGTTCAIMESILRNSGYRTGFLSSPHLVNVEERIRIGGRPISKEQFAQLFWDVHESVEQVASTEGLKPASYLQYIILMACKAFVKEKVDAAVVEVGLGGRYDHTNFFSNPCVTVVTSLSLEHTEVLGNTIEEIAGKKAGIFKHGCPAIVSDDQTDGAINVFLSEASKIDCPLYICPHFEELCADNPQMKAKVLSALHASCPSDNSHCVRTRNMILGLAAVHLWLQRRRGIQFSSGALCARWPGRWQTVVRKNATYFLDGAHTNESVQMAAEWFQWASSRALSDRFTSPARVLIFTVLGPRDPEPMLKALKSTIKPGFDLVLFANPHAGEFVVLPNKQSMDALCLTVWNELCAREPADKPSVPAYRIPNVSQFVNWLSQVPIDVPGFLNSYPQSPDSQENTNHIPTNHTVGRIRSTVQCHVLVTGSLYLVGAALKTPRQYPSPRTTMHFTPTHNPIPQRPSRDAFSPAAYSRAAGFPARNITLASELGPPADFGNECEFLSRCLFKLFASAWGEEIIPTNWAGSIAVSILKKCTQCVAVAGVEHQCSYLDLAANDNDVEESGSIFTASDITGVNVGSTTEQAVTRSFGEKVSMIFRNPLPVDGRSRRTMFRYYASLEDTVRPVQYSTSYAVLFEISISTFGTIVKKTGAQDVETIEAAEKTLSMQFTSRPGSSPFCPKHFRRMSQRNDTMRYDTSVTPTAATPLENREGQPFVVLTDLRFLIFVFQNCSKIGFSYELRHLDFFEKPSTDVQHSRWAKVHDYPQFSAYLALVNVQACHSWHSTVNIRTPDDGERNVGSGVRAMVVTFEVALMILTGGALARNLRWNKSKQAQQTIAGDQNGCRSNYSGMNTGQSWYVKQIRFNREAASMNFGAQHNIGPGIWMR</sequence>
<dbReference type="GO" id="GO:0006730">
    <property type="term" value="P:one-carbon metabolic process"/>
    <property type="evidence" value="ECO:0007669"/>
    <property type="project" value="UniProtKB-KW"/>
</dbReference>
<evidence type="ECO:0000256" key="11">
    <source>
        <dbReference type="ARBA" id="ARBA00030876"/>
    </source>
</evidence>
<evidence type="ECO:0000313" key="16">
    <source>
        <dbReference type="Proteomes" id="UP000008909"/>
    </source>
</evidence>
<evidence type="ECO:0000313" key="15">
    <source>
        <dbReference type="EMBL" id="GAA53261.1"/>
    </source>
</evidence>
<keyword evidence="4" id="KW-0554">One-carbon metabolism</keyword>
<dbReference type="Pfam" id="PF08245">
    <property type="entry name" value="Mur_ligase_M"/>
    <property type="match status" value="1"/>
</dbReference>
<gene>
    <name evidence="15" type="ORF">CLF_109907</name>
</gene>
<dbReference type="AlphaFoldDB" id="G7YJX8"/>
<keyword evidence="16" id="KW-1185">Reference proteome</keyword>
<dbReference type="SUPFAM" id="SSF53244">
    <property type="entry name" value="MurD-like peptide ligases, peptide-binding domain"/>
    <property type="match status" value="1"/>
</dbReference>
<evidence type="ECO:0000256" key="7">
    <source>
        <dbReference type="ARBA" id="ARBA00022741"/>
    </source>
</evidence>
<dbReference type="InterPro" id="IPR013221">
    <property type="entry name" value="Mur_ligase_cen"/>
</dbReference>
<reference key="2">
    <citation type="submission" date="2011-10" db="EMBL/GenBank/DDBJ databases">
        <title>The genome and transcriptome sequence of Clonorchis sinensis provide insights into the carcinogenic liver fluke.</title>
        <authorList>
            <person name="Wang X."/>
            <person name="Huang Y."/>
            <person name="Chen W."/>
            <person name="Liu H."/>
            <person name="Guo L."/>
            <person name="Chen Y."/>
            <person name="Luo F."/>
            <person name="Zhou W."/>
            <person name="Sun J."/>
            <person name="Mao Q."/>
            <person name="Liang P."/>
            <person name="Zhou C."/>
            <person name="Tian Y."/>
            <person name="Men J."/>
            <person name="Lv X."/>
            <person name="Huang L."/>
            <person name="Zhou J."/>
            <person name="Hu Y."/>
            <person name="Li R."/>
            <person name="Zhang F."/>
            <person name="Lei H."/>
            <person name="Li X."/>
            <person name="Hu X."/>
            <person name="Liang C."/>
            <person name="Xu J."/>
            <person name="Wu Z."/>
            <person name="Yu X."/>
        </authorList>
    </citation>
    <scope>NUCLEOTIDE SEQUENCE</scope>
    <source>
        <strain>Henan</strain>
    </source>
</reference>
<dbReference type="Gene3D" id="3.90.190.20">
    <property type="entry name" value="Mur ligase, C-terminal domain"/>
    <property type="match status" value="1"/>
</dbReference>
<proteinExistence type="inferred from homology"/>
<dbReference type="InterPro" id="IPR036565">
    <property type="entry name" value="Mur-like_cat_sf"/>
</dbReference>
<evidence type="ECO:0000256" key="12">
    <source>
        <dbReference type="ARBA" id="ARBA00047493"/>
    </source>
</evidence>
<dbReference type="Proteomes" id="UP000008909">
    <property type="component" value="Unassembled WGS sequence"/>
</dbReference>
<dbReference type="EC" id="6.3.2.17" evidence="3"/>
<dbReference type="PANTHER" id="PTHR11136:SF5">
    <property type="entry name" value="FOLYLPOLYGLUTAMATE SYNTHASE, MITOCHONDRIAL"/>
    <property type="match status" value="1"/>
</dbReference>
<comment type="pathway">
    <text evidence="1">Cofactor biosynthesis; tetrahydrofolylpolyglutamate biosynthesis.</text>
</comment>
<dbReference type="GO" id="GO:0004326">
    <property type="term" value="F:tetrahydrofolylpolyglutamate synthase activity"/>
    <property type="evidence" value="ECO:0007669"/>
    <property type="project" value="UniProtKB-EC"/>
</dbReference>
<dbReference type="GO" id="GO:0005739">
    <property type="term" value="C:mitochondrion"/>
    <property type="evidence" value="ECO:0007669"/>
    <property type="project" value="TreeGrafter"/>
</dbReference>
<accession>G7YJX8</accession>
<dbReference type="InterPro" id="IPR001645">
    <property type="entry name" value="Folylpolyglutamate_synth"/>
</dbReference>
<evidence type="ECO:0000256" key="4">
    <source>
        <dbReference type="ARBA" id="ARBA00022563"/>
    </source>
</evidence>
<dbReference type="GO" id="GO:0046872">
    <property type="term" value="F:metal ion binding"/>
    <property type="evidence" value="ECO:0007669"/>
    <property type="project" value="UniProtKB-KW"/>
</dbReference>
<feature type="domain" description="Mur ligase central" evidence="14">
    <location>
        <begin position="54"/>
        <end position="203"/>
    </location>
</feature>
<feature type="region of interest" description="Disordered" evidence="13">
    <location>
        <begin position="499"/>
        <end position="518"/>
    </location>
</feature>
<reference evidence="15" key="1">
    <citation type="journal article" date="2011" name="Genome Biol.">
        <title>The draft genome of the carcinogenic human liver fluke Clonorchis sinensis.</title>
        <authorList>
            <person name="Wang X."/>
            <person name="Chen W."/>
            <person name="Huang Y."/>
            <person name="Sun J."/>
            <person name="Men J."/>
            <person name="Liu H."/>
            <person name="Luo F."/>
            <person name="Guo L."/>
            <person name="Lv X."/>
            <person name="Deng C."/>
            <person name="Zhou C."/>
            <person name="Fan Y."/>
            <person name="Li X."/>
            <person name="Huang L."/>
            <person name="Hu Y."/>
            <person name="Liang C."/>
            <person name="Hu X."/>
            <person name="Xu J."/>
            <person name="Yu X."/>
        </authorList>
    </citation>
    <scope>NUCLEOTIDE SEQUENCE [LARGE SCALE GENOMIC DNA]</scope>
    <source>
        <strain evidence="15">Henan</strain>
    </source>
</reference>
<evidence type="ECO:0000256" key="8">
    <source>
        <dbReference type="ARBA" id="ARBA00022840"/>
    </source>
</evidence>
<evidence type="ECO:0000256" key="6">
    <source>
        <dbReference type="ARBA" id="ARBA00022723"/>
    </source>
</evidence>
<comment type="catalytic activity">
    <reaction evidence="12">
        <text>(6S)-5,6,7,8-tetrahydrofolyl-(gamma-L-Glu)(n) + L-glutamate + ATP = (6S)-5,6,7,8-tetrahydrofolyl-(gamma-L-Glu)(n+1) + ADP + phosphate + H(+)</text>
        <dbReference type="Rhea" id="RHEA:10580"/>
        <dbReference type="Rhea" id="RHEA-COMP:14738"/>
        <dbReference type="Rhea" id="RHEA-COMP:14740"/>
        <dbReference type="ChEBI" id="CHEBI:15378"/>
        <dbReference type="ChEBI" id="CHEBI:29985"/>
        <dbReference type="ChEBI" id="CHEBI:30616"/>
        <dbReference type="ChEBI" id="CHEBI:43474"/>
        <dbReference type="ChEBI" id="CHEBI:141005"/>
        <dbReference type="ChEBI" id="CHEBI:456216"/>
        <dbReference type="EC" id="6.3.2.17"/>
    </reaction>
</comment>
<evidence type="ECO:0000256" key="5">
    <source>
        <dbReference type="ARBA" id="ARBA00022598"/>
    </source>
</evidence>
<protein>
    <recommendedName>
        <fullName evidence="3">tetrahydrofolate synthase</fullName>
        <ecNumber evidence="3">6.3.2.17</ecNumber>
    </recommendedName>
    <alternativeName>
        <fullName evidence="11">Folylpoly-gamma-glutamate synthetase</fullName>
    </alternativeName>
    <alternativeName>
        <fullName evidence="10">Tetrahydrofolylpolyglutamate synthase</fullName>
    </alternativeName>
</protein>
<evidence type="ECO:0000256" key="1">
    <source>
        <dbReference type="ARBA" id="ARBA00005150"/>
    </source>
</evidence>
<feature type="compositionally biased region" description="Polar residues" evidence="13">
    <location>
        <begin position="500"/>
        <end position="513"/>
    </location>
</feature>
<dbReference type="EMBL" id="DF143455">
    <property type="protein sequence ID" value="GAA53261.1"/>
    <property type="molecule type" value="Genomic_DNA"/>
</dbReference>
<dbReference type="InterPro" id="IPR036615">
    <property type="entry name" value="Mur_ligase_C_dom_sf"/>
</dbReference>
<evidence type="ECO:0000256" key="9">
    <source>
        <dbReference type="ARBA" id="ARBA00022842"/>
    </source>
</evidence>
<dbReference type="GO" id="GO:0005524">
    <property type="term" value="F:ATP binding"/>
    <property type="evidence" value="ECO:0007669"/>
    <property type="project" value="UniProtKB-KW"/>
</dbReference>
<evidence type="ECO:0000256" key="3">
    <source>
        <dbReference type="ARBA" id="ARBA00013025"/>
    </source>
</evidence>
<dbReference type="PANTHER" id="PTHR11136">
    <property type="entry name" value="FOLYLPOLYGLUTAMATE SYNTHASE-RELATED"/>
    <property type="match status" value="1"/>
</dbReference>
<evidence type="ECO:0000256" key="13">
    <source>
        <dbReference type="SAM" id="MobiDB-lite"/>
    </source>
</evidence>